<feature type="compositionally biased region" description="Basic and acidic residues" evidence="1">
    <location>
        <begin position="269"/>
        <end position="291"/>
    </location>
</feature>
<sequence>MAEKVAKTKKIKLNVDDLTDIIVELQGKVSILAIKVETNTSLVKELLTVTNKKFEEQGNTNDKNLLEIKKVITDFADKFQTPIVSSNQYQPVNNITGKSADNDDSAQNIKLNMVKQWNKAREDRKKIFWKHYNMSKHIEYYSEWINKETPLIPLKFRIKEIEGENERSKKIRTRLCLQKFQAHIEIMEVNSENHKLGYLNIDKHMIELISETRKDNIKASLRQMWEDECKEDEKDQEKAWEEKGNWLALYESKYGVSFFKPNIRPKAKQLEKGARAKSNDRTQRVSPRREIISGNSQQQNRYRQRSNSPRKRITQAPEYVKTNQRSPRETYVTFSEVVKRNRQ</sequence>
<dbReference type="Proteomes" id="UP001347796">
    <property type="component" value="Unassembled WGS sequence"/>
</dbReference>
<evidence type="ECO:0000256" key="1">
    <source>
        <dbReference type="SAM" id="MobiDB-lite"/>
    </source>
</evidence>
<name>A0AAN8FYZ9_PATCE</name>
<dbReference type="AlphaFoldDB" id="A0AAN8FYZ9"/>
<keyword evidence="3" id="KW-1185">Reference proteome</keyword>
<proteinExistence type="predicted"/>
<evidence type="ECO:0000313" key="2">
    <source>
        <dbReference type="EMBL" id="KAK6167082.1"/>
    </source>
</evidence>
<reference evidence="2 3" key="1">
    <citation type="submission" date="2024-01" db="EMBL/GenBank/DDBJ databases">
        <title>The genome of the rayed Mediterranean limpet Patella caerulea (Linnaeus, 1758).</title>
        <authorList>
            <person name="Anh-Thu Weber A."/>
            <person name="Halstead-Nussloch G."/>
        </authorList>
    </citation>
    <scope>NUCLEOTIDE SEQUENCE [LARGE SCALE GENOMIC DNA]</scope>
    <source>
        <strain evidence="2">AATW-2023a</strain>
        <tissue evidence="2">Whole specimen</tissue>
    </source>
</reference>
<gene>
    <name evidence="2" type="ORF">SNE40_021187</name>
</gene>
<feature type="compositionally biased region" description="Basic residues" evidence="1">
    <location>
        <begin position="302"/>
        <end position="313"/>
    </location>
</feature>
<comment type="caution">
    <text evidence="2">The sequence shown here is derived from an EMBL/GenBank/DDBJ whole genome shotgun (WGS) entry which is preliminary data.</text>
</comment>
<protein>
    <submittedName>
        <fullName evidence="2">Uncharacterized protein</fullName>
    </submittedName>
</protein>
<evidence type="ECO:0000313" key="3">
    <source>
        <dbReference type="Proteomes" id="UP001347796"/>
    </source>
</evidence>
<feature type="region of interest" description="Disordered" evidence="1">
    <location>
        <begin position="269"/>
        <end position="343"/>
    </location>
</feature>
<accession>A0AAN8FYZ9</accession>
<organism evidence="2 3">
    <name type="scientific">Patella caerulea</name>
    <name type="common">Rayed Mediterranean limpet</name>
    <dbReference type="NCBI Taxonomy" id="87958"/>
    <lineage>
        <taxon>Eukaryota</taxon>
        <taxon>Metazoa</taxon>
        <taxon>Spiralia</taxon>
        <taxon>Lophotrochozoa</taxon>
        <taxon>Mollusca</taxon>
        <taxon>Gastropoda</taxon>
        <taxon>Patellogastropoda</taxon>
        <taxon>Patelloidea</taxon>
        <taxon>Patellidae</taxon>
        <taxon>Patella</taxon>
    </lineage>
</organism>
<dbReference type="EMBL" id="JAZGQO010000018">
    <property type="protein sequence ID" value="KAK6167082.1"/>
    <property type="molecule type" value="Genomic_DNA"/>
</dbReference>